<keyword evidence="2" id="KW-1185">Reference proteome</keyword>
<sequence>MANALILLVIKLVKLSVLHIVMDKVVIKYLQ</sequence>
<gene>
    <name evidence="1" type="ORF">SMTD_LOCUS22609</name>
</gene>
<evidence type="ECO:0000313" key="2">
    <source>
        <dbReference type="Proteomes" id="UP000269396"/>
    </source>
</evidence>
<reference evidence="1 2" key="1">
    <citation type="submission" date="2018-11" db="EMBL/GenBank/DDBJ databases">
        <authorList>
            <consortium name="Pathogen Informatics"/>
        </authorList>
    </citation>
    <scope>NUCLEOTIDE SEQUENCE [LARGE SCALE GENOMIC DNA]</scope>
    <source>
        <strain>Denwood</strain>
        <strain evidence="2">Zambia</strain>
    </source>
</reference>
<evidence type="ECO:0000313" key="1">
    <source>
        <dbReference type="EMBL" id="VDP87758.1"/>
    </source>
</evidence>
<protein>
    <submittedName>
        <fullName evidence="1">Uncharacterized protein</fullName>
    </submittedName>
</protein>
<name>A0A3P8HVG3_9TREM</name>
<dbReference type="Proteomes" id="UP000269396">
    <property type="component" value="Unassembled WGS sequence"/>
</dbReference>
<dbReference type="EMBL" id="UZAL01052603">
    <property type="protein sequence ID" value="VDP87758.1"/>
    <property type="molecule type" value="Genomic_DNA"/>
</dbReference>
<organism evidence="1 2">
    <name type="scientific">Schistosoma mattheei</name>
    <dbReference type="NCBI Taxonomy" id="31246"/>
    <lineage>
        <taxon>Eukaryota</taxon>
        <taxon>Metazoa</taxon>
        <taxon>Spiralia</taxon>
        <taxon>Lophotrochozoa</taxon>
        <taxon>Platyhelminthes</taxon>
        <taxon>Trematoda</taxon>
        <taxon>Digenea</taxon>
        <taxon>Strigeidida</taxon>
        <taxon>Schistosomatoidea</taxon>
        <taxon>Schistosomatidae</taxon>
        <taxon>Schistosoma</taxon>
    </lineage>
</organism>
<dbReference type="AlphaFoldDB" id="A0A3P8HVG3"/>
<proteinExistence type="predicted"/>
<accession>A0A3P8HVG3</accession>